<dbReference type="Proteomes" id="UP001165083">
    <property type="component" value="Unassembled WGS sequence"/>
</dbReference>
<dbReference type="Pfam" id="PF00023">
    <property type="entry name" value="Ank"/>
    <property type="match status" value="1"/>
</dbReference>
<dbReference type="SUPFAM" id="SSF55856">
    <property type="entry name" value="Cytochrome b5-like heme/steroid binding domain"/>
    <property type="match status" value="1"/>
</dbReference>
<dbReference type="Gene3D" id="3.10.120.10">
    <property type="entry name" value="Cytochrome b5-like heme/steroid binding domain"/>
    <property type="match status" value="2"/>
</dbReference>
<comment type="caution">
    <text evidence="2">The sequence shown here is derived from an EMBL/GenBank/DDBJ whole genome shotgun (WGS) entry which is preliminary data.</text>
</comment>
<evidence type="ECO:0000313" key="2">
    <source>
        <dbReference type="EMBL" id="GMF31440.1"/>
    </source>
</evidence>
<dbReference type="PROSITE" id="PS50088">
    <property type="entry name" value="ANK_REPEAT"/>
    <property type="match status" value="1"/>
</dbReference>
<dbReference type="AlphaFoldDB" id="A0A9W6X4R2"/>
<accession>A0A9W6X4R2</accession>
<evidence type="ECO:0000313" key="3">
    <source>
        <dbReference type="Proteomes" id="UP001165083"/>
    </source>
</evidence>
<dbReference type="InterPro" id="IPR036400">
    <property type="entry name" value="Cyt_B5-like_heme/steroid_sf"/>
</dbReference>
<sequence length="364" mass="40376">MRLAVAPRVSVRELRSAGRWVALCGTAFDVAGDPFFDASSGGIYGSWVGHDVTYLLVRLGLAPDAADDAEAVASYLDGEWPLDALQGDNEVARRRRELVREWHVRLHSRYEVVAQLSDRYVGAQWDALRDDLLPPESDASSGGKCPLGFGAKTESKKLSLRAEDVKALRTITFQGRRYDVTNSSLFHPDDGQFSHFVGHDVTYALAVQSMRVEDLDVVPERAYTFEEQLLLERYRVFFAGELVLLEVENDEKQSANETKVASLHQIIEESDSLAEEESVKAMKKALEVSSAEQVNAVCARTTMTPLHKAVEKHRLDLVKVLVQAGANVGAQAALYDDETPLEMAHRFHFDDIAAYLEPAAVEVN</sequence>
<keyword evidence="1" id="KW-0040">ANK repeat</keyword>
<evidence type="ECO:0000256" key="1">
    <source>
        <dbReference type="PROSITE-ProRule" id="PRU00023"/>
    </source>
</evidence>
<keyword evidence="3" id="KW-1185">Reference proteome</keyword>
<feature type="repeat" description="ANK" evidence="1">
    <location>
        <begin position="301"/>
        <end position="333"/>
    </location>
</feature>
<name>A0A9W6X4R2_9STRA</name>
<dbReference type="SUPFAM" id="SSF48403">
    <property type="entry name" value="Ankyrin repeat"/>
    <property type="match status" value="1"/>
</dbReference>
<dbReference type="OrthoDB" id="194358at2759"/>
<dbReference type="EMBL" id="BSXW01000906">
    <property type="protein sequence ID" value="GMF31440.1"/>
    <property type="molecule type" value="Genomic_DNA"/>
</dbReference>
<dbReference type="Gene3D" id="1.25.40.20">
    <property type="entry name" value="Ankyrin repeat-containing domain"/>
    <property type="match status" value="1"/>
</dbReference>
<dbReference type="InterPro" id="IPR036770">
    <property type="entry name" value="Ankyrin_rpt-contain_sf"/>
</dbReference>
<gene>
    <name evidence="2" type="ORF">Plil01_001344000</name>
</gene>
<organism evidence="2 3">
    <name type="scientific">Phytophthora lilii</name>
    <dbReference type="NCBI Taxonomy" id="2077276"/>
    <lineage>
        <taxon>Eukaryota</taxon>
        <taxon>Sar</taxon>
        <taxon>Stramenopiles</taxon>
        <taxon>Oomycota</taxon>
        <taxon>Peronosporomycetes</taxon>
        <taxon>Peronosporales</taxon>
        <taxon>Peronosporaceae</taxon>
        <taxon>Phytophthora</taxon>
    </lineage>
</organism>
<protein>
    <submittedName>
        <fullName evidence="2">Unnamed protein product</fullName>
    </submittedName>
</protein>
<dbReference type="InterPro" id="IPR002110">
    <property type="entry name" value="Ankyrin_rpt"/>
</dbReference>
<proteinExistence type="predicted"/>
<dbReference type="PROSITE" id="PS50297">
    <property type="entry name" value="ANK_REP_REGION"/>
    <property type="match status" value="1"/>
</dbReference>
<reference evidence="2" key="1">
    <citation type="submission" date="2023-04" db="EMBL/GenBank/DDBJ databases">
        <title>Phytophthora lilii NBRC 32176.</title>
        <authorList>
            <person name="Ichikawa N."/>
            <person name="Sato H."/>
            <person name="Tonouchi N."/>
        </authorList>
    </citation>
    <scope>NUCLEOTIDE SEQUENCE</scope>
    <source>
        <strain evidence="2">NBRC 32176</strain>
    </source>
</reference>